<organism evidence="6 7">
    <name type="scientific">Pythium oligandrum</name>
    <name type="common">Mycoparasitic fungus</name>
    <dbReference type="NCBI Taxonomy" id="41045"/>
    <lineage>
        <taxon>Eukaryota</taxon>
        <taxon>Sar</taxon>
        <taxon>Stramenopiles</taxon>
        <taxon>Oomycota</taxon>
        <taxon>Peronosporomycetes</taxon>
        <taxon>Pythiales</taxon>
        <taxon>Pythiaceae</taxon>
        <taxon>Pythium</taxon>
    </lineage>
</organism>
<keyword evidence="1" id="KW-0479">Metal-binding</keyword>
<protein>
    <recommendedName>
        <fullName evidence="5">IBR domain-containing protein</fullName>
    </recommendedName>
</protein>
<dbReference type="InterPro" id="IPR002867">
    <property type="entry name" value="IBR_dom"/>
</dbReference>
<reference evidence="6" key="1">
    <citation type="submission" date="2019-03" db="EMBL/GenBank/DDBJ databases">
        <title>Long read genome sequence of the mycoparasitic Pythium oligandrum ATCC 38472 isolated from sugarbeet rhizosphere.</title>
        <authorList>
            <person name="Gaulin E."/>
        </authorList>
    </citation>
    <scope>NUCLEOTIDE SEQUENCE</scope>
    <source>
        <strain evidence="6">ATCC 38472_TT</strain>
    </source>
</reference>
<dbReference type="Pfam" id="PF01485">
    <property type="entry name" value="IBR"/>
    <property type="match status" value="1"/>
</dbReference>
<keyword evidence="2" id="KW-0863">Zinc-finger</keyword>
<dbReference type="Gene3D" id="1.20.120.1750">
    <property type="match status" value="1"/>
</dbReference>
<comment type="caution">
    <text evidence="6">The sequence shown here is derived from an EMBL/GenBank/DDBJ whole genome shotgun (WGS) entry which is preliminary data.</text>
</comment>
<keyword evidence="4" id="KW-0862">Zinc</keyword>
<accession>A0A8K1C5P8</accession>
<evidence type="ECO:0000256" key="2">
    <source>
        <dbReference type="ARBA" id="ARBA00022771"/>
    </source>
</evidence>
<keyword evidence="3" id="KW-0833">Ubl conjugation pathway</keyword>
<dbReference type="Proteomes" id="UP000794436">
    <property type="component" value="Unassembled WGS sequence"/>
</dbReference>
<dbReference type="OrthoDB" id="442087at2759"/>
<proteinExistence type="predicted"/>
<evidence type="ECO:0000256" key="4">
    <source>
        <dbReference type="ARBA" id="ARBA00022833"/>
    </source>
</evidence>
<evidence type="ECO:0000313" key="7">
    <source>
        <dbReference type="Proteomes" id="UP000794436"/>
    </source>
</evidence>
<dbReference type="CDD" id="cd20336">
    <property type="entry name" value="Rcat_RBR"/>
    <property type="match status" value="1"/>
</dbReference>
<evidence type="ECO:0000256" key="1">
    <source>
        <dbReference type="ARBA" id="ARBA00022723"/>
    </source>
</evidence>
<keyword evidence="7" id="KW-1185">Reference proteome</keyword>
<dbReference type="EMBL" id="SPLM01000144">
    <property type="protein sequence ID" value="TMW56898.1"/>
    <property type="molecule type" value="Genomic_DNA"/>
</dbReference>
<dbReference type="GO" id="GO:0008270">
    <property type="term" value="F:zinc ion binding"/>
    <property type="evidence" value="ECO:0007669"/>
    <property type="project" value="UniProtKB-KW"/>
</dbReference>
<dbReference type="AlphaFoldDB" id="A0A8K1C5P8"/>
<name>A0A8K1C5P8_PYTOL</name>
<evidence type="ECO:0000313" key="6">
    <source>
        <dbReference type="EMBL" id="TMW56898.1"/>
    </source>
</evidence>
<evidence type="ECO:0000256" key="3">
    <source>
        <dbReference type="ARBA" id="ARBA00022786"/>
    </source>
</evidence>
<sequence length="115" mass="13044">MLAPVRCCRKELPIEYVKTALRADKEDLKTYLRFLKERKWTESDLISDAEYATVVKSMGAKQCPGCGIGVERDFGCIHMRCPNGHEFCFTCLRVWQTCNCALIPQAEINAILGPE</sequence>
<dbReference type="SUPFAM" id="SSF57850">
    <property type="entry name" value="RING/U-box"/>
    <property type="match status" value="1"/>
</dbReference>
<evidence type="ECO:0000259" key="5">
    <source>
        <dbReference type="Pfam" id="PF01485"/>
    </source>
</evidence>
<feature type="domain" description="IBR" evidence="5">
    <location>
        <begin position="55"/>
        <end position="100"/>
    </location>
</feature>
<gene>
    <name evidence="6" type="ORF">Poli38472_002823</name>
</gene>